<dbReference type="GO" id="GO:0016301">
    <property type="term" value="F:kinase activity"/>
    <property type="evidence" value="ECO:0007669"/>
    <property type="project" value="UniProtKB-KW"/>
</dbReference>
<reference evidence="1 2" key="1">
    <citation type="journal article" date="2017" name="Front. Microbiol.">
        <title>Comparative Genomic Analysis of the Class Epsilonproteobacteria and Proposed Reclassification to Epsilonbacteraeota (phyl. nov.).</title>
        <authorList>
            <person name="Waite D.W."/>
            <person name="Vanwonterghem I."/>
            <person name="Rinke C."/>
            <person name="Parks D.H."/>
            <person name="Zhang Y."/>
            <person name="Takai K."/>
            <person name="Sievert S.M."/>
            <person name="Simon J."/>
            <person name="Campbell B.J."/>
            <person name="Hanson T.E."/>
            <person name="Woyke T."/>
            <person name="Klotz M.G."/>
            <person name="Hugenholtz P."/>
        </authorList>
    </citation>
    <scope>NUCLEOTIDE SEQUENCE [LARGE SCALE GENOMIC DNA]</scope>
    <source>
        <strain evidence="1">UBA11420</strain>
    </source>
</reference>
<keyword evidence="1" id="KW-0418">Kinase</keyword>
<proteinExistence type="predicted"/>
<dbReference type="Pfam" id="PF13671">
    <property type="entry name" value="AAA_33"/>
    <property type="match status" value="1"/>
</dbReference>
<organism evidence="1 2">
    <name type="scientific">Sulfurospirillum cavolei</name>
    <dbReference type="NCBI Taxonomy" id="366522"/>
    <lineage>
        <taxon>Bacteria</taxon>
        <taxon>Pseudomonadati</taxon>
        <taxon>Campylobacterota</taxon>
        <taxon>Epsilonproteobacteria</taxon>
        <taxon>Campylobacterales</taxon>
        <taxon>Sulfurospirillaceae</taxon>
        <taxon>Sulfurospirillum</taxon>
    </lineage>
</organism>
<evidence type="ECO:0000313" key="2">
    <source>
        <dbReference type="Proteomes" id="UP000231638"/>
    </source>
</evidence>
<dbReference type="SUPFAM" id="SSF52540">
    <property type="entry name" value="P-loop containing nucleoside triphosphate hydrolases"/>
    <property type="match status" value="1"/>
</dbReference>
<gene>
    <name evidence="1" type="ORF">CFH80_08265</name>
</gene>
<dbReference type="Gene3D" id="3.40.50.300">
    <property type="entry name" value="P-loop containing nucleotide triphosphate hydrolases"/>
    <property type="match status" value="1"/>
</dbReference>
<protein>
    <submittedName>
        <fullName evidence="1">Kinase</fullName>
    </submittedName>
</protein>
<accession>A0A2D3W334</accession>
<dbReference type="AlphaFoldDB" id="A0A2D3W334"/>
<dbReference type="PANTHER" id="PTHR37807">
    <property type="entry name" value="OS07G0160300 PROTEIN"/>
    <property type="match status" value="1"/>
</dbReference>
<sequence length="172" mass="20106">MQQPVLYIFSGLPGTGKTTIAKELARTTQAAYLRLDTIEQGMQELCNYRVQGEGYRLAYRIAGDNLVLGQNVIADSCNPWKMTREEWEAVALSHNALFVNIEIICSDPKEHRLRIETRKTDIKNLHLPTWQDVFKREYHPWEQEHIIIDTAHKSLYDSRIELENKLKVYFEN</sequence>
<name>A0A2D3W334_9BACT</name>
<dbReference type="PANTHER" id="PTHR37807:SF3">
    <property type="entry name" value="OS07G0160300 PROTEIN"/>
    <property type="match status" value="1"/>
</dbReference>
<dbReference type="STRING" id="366522.GCA_001548055_00087"/>
<comment type="caution">
    <text evidence="1">The sequence shown here is derived from an EMBL/GenBank/DDBJ whole genome shotgun (WGS) entry which is preliminary data.</text>
</comment>
<evidence type="ECO:0000313" key="1">
    <source>
        <dbReference type="EMBL" id="DAB35802.1"/>
    </source>
</evidence>
<dbReference type="Proteomes" id="UP000231638">
    <property type="component" value="Unassembled WGS sequence"/>
</dbReference>
<keyword evidence="1" id="KW-0808">Transferase</keyword>
<dbReference type="EMBL" id="DLUG01000215">
    <property type="protein sequence ID" value="DAB35802.1"/>
    <property type="molecule type" value="Genomic_DNA"/>
</dbReference>
<dbReference type="InterPro" id="IPR027417">
    <property type="entry name" value="P-loop_NTPase"/>
</dbReference>